<dbReference type="EMBL" id="LM997413">
    <property type="protein sequence ID" value="CEA00484.1"/>
    <property type="molecule type" value="Genomic_DNA"/>
</dbReference>
<dbReference type="RefSeq" id="WP_044497622.1">
    <property type="nucleotide sequence ID" value="NZ_LK391969.1"/>
</dbReference>
<dbReference type="Gene3D" id="2.30.30.400">
    <property type="entry name" value="Rof-like"/>
    <property type="match status" value="1"/>
</dbReference>
<dbReference type="OrthoDB" id="5344363at2"/>
<dbReference type="EMBL" id="LK391969">
    <property type="protein sequence ID" value="CEF25167.1"/>
    <property type="molecule type" value="Genomic_DNA"/>
</dbReference>
<dbReference type="InterPro" id="IPR038626">
    <property type="entry name" value="Rof-like_sf"/>
</dbReference>
<evidence type="ECO:0008006" key="2">
    <source>
        <dbReference type="Google" id="ProtNLM"/>
    </source>
</evidence>
<dbReference type="PATRIC" id="fig|1461581.3.peg.62"/>
<dbReference type="Pfam" id="PF07073">
    <property type="entry name" value="ROF"/>
    <property type="match status" value="1"/>
</dbReference>
<reference evidence="1" key="1">
    <citation type="submission" date="2014-07" db="EMBL/GenBank/DDBJ databases">
        <authorList>
            <person name="Urmite Genomes Urmite Genomes"/>
        </authorList>
    </citation>
    <scope>NUCLEOTIDE SEQUENCE</scope>
    <source>
        <strain evidence="1">12M76_air</strain>
    </source>
</reference>
<sequence length="84" mass="9609">MITCDQSDYLEIACLYRIPIALRWTDGRQVEGTPLDTGYNEQREECLLMDIGGDQEWVVLTDVEAMTALVENNHFTQVRFGPGR</sequence>
<dbReference type="InterPro" id="IPR023534">
    <property type="entry name" value="Rof/RNase_P-like"/>
</dbReference>
<organism evidence="1">
    <name type="scientific">Pseudomonas saudimassiliensis</name>
    <dbReference type="NCBI Taxonomy" id="1461581"/>
    <lineage>
        <taxon>Bacteria</taxon>
        <taxon>Pseudomonadati</taxon>
        <taxon>Pseudomonadota</taxon>
        <taxon>Gammaproteobacteria</taxon>
        <taxon>Pseudomonadales</taxon>
        <taxon>Pseudomonadaceae</taxon>
        <taxon>Pseudomonas</taxon>
    </lineage>
</organism>
<dbReference type="AlphaFoldDB" id="A0A078M2M0"/>
<dbReference type="SUPFAM" id="SSF101744">
    <property type="entry name" value="Rof/RNase P subunit-like"/>
    <property type="match status" value="1"/>
</dbReference>
<protein>
    <recommendedName>
        <fullName evidence="2">Transcriptional antiterminator, Rof</fullName>
    </recommendedName>
</protein>
<accession>A0A078M2M0</accession>
<evidence type="ECO:0000313" key="1">
    <source>
        <dbReference type="EMBL" id="CEA00484.1"/>
    </source>
</evidence>
<proteinExistence type="predicted"/>
<gene>
    <name evidence="1" type="ORF">BN1049_00068</name>
</gene>
<dbReference type="InterPro" id="IPR009778">
    <property type="entry name" value="ROF"/>
</dbReference>
<name>A0A078M2M0_9PSED</name>